<dbReference type="NCBIfam" id="TIGR02624">
    <property type="entry name" value="rhamnu_1P_ald"/>
    <property type="match status" value="1"/>
</dbReference>
<gene>
    <name evidence="6 9" type="primary">rhaD</name>
    <name evidence="9" type="ORF">H2C83_13690</name>
</gene>
<comment type="catalytic activity">
    <reaction evidence="6">
        <text>L-rhamnulose 1-phosphate = (S)-lactaldehyde + dihydroxyacetone phosphate</text>
        <dbReference type="Rhea" id="RHEA:19689"/>
        <dbReference type="ChEBI" id="CHEBI:18041"/>
        <dbReference type="ChEBI" id="CHEBI:57642"/>
        <dbReference type="ChEBI" id="CHEBI:58313"/>
        <dbReference type="EC" id="4.1.2.19"/>
    </reaction>
</comment>
<dbReference type="GO" id="GO:0019323">
    <property type="term" value="P:pentose catabolic process"/>
    <property type="evidence" value="ECO:0007669"/>
    <property type="project" value="TreeGrafter"/>
</dbReference>
<evidence type="ECO:0000256" key="4">
    <source>
        <dbReference type="ARBA" id="ARBA00023239"/>
    </source>
</evidence>
<dbReference type="GO" id="GO:0005829">
    <property type="term" value="C:cytosol"/>
    <property type="evidence" value="ECO:0007669"/>
    <property type="project" value="TreeGrafter"/>
</dbReference>
<evidence type="ECO:0000256" key="3">
    <source>
        <dbReference type="ARBA" id="ARBA00022833"/>
    </source>
</evidence>
<dbReference type="RefSeq" id="WP_181741815.1">
    <property type="nucleotide sequence ID" value="NZ_JACEOL010000048.1"/>
</dbReference>
<dbReference type="InterPro" id="IPR013447">
    <property type="entry name" value="Rhamnulose-1-P_Aldolase"/>
</dbReference>
<comment type="subcellular location">
    <subcellularLocation>
        <location evidence="6">Cytoplasm</location>
    </subcellularLocation>
</comment>
<keyword evidence="5 6" id="KW-0684">Rhamnose metabolism</keyword>
<dbReference type="UniPathway" id="UPA00541">
    <property type="reaction ID" value="UER00603"/>
</dbReference>
<comment type="function">
    <text evidence="6">Catalyzes the reversible cleavage of L-rhamnulose-1-phosphate to dihydroxyacetone phosphate (DHAP) and L-lactaldehyde.</text>
</comment>
<keyword evidence="3 6" id="KW-0862">Zinc</keyword>
<dbReference type="Proteomes" id="UP000538292">
    <property type="component" value="Unassembled WGS sequence"/>
</dbReference>
<dbReference type="NCBIfam" id="NF002963">
    <property type="entry name" value="PRK03634.1"/>
    <property type="match status" value="1"/>
</dbReference>
<organism evidence="9 10">
    <name type="scientific">Thermoactinomyces mirandus</name>
    <dbReference type="NCBI Taxonomy" id="2756294"/>
    <lineage>
        <taxon>Bacteria</taxon>
        <taxon>Bacillati</taxon>
        <taxon>Bacillota</taxon>
        <taxon>Bacilli</taxon>
        <taxon>Bacillales</taxon>
        <taxon>Thermoactinomycetaceae</taxon>
        <taxon>Thermoactinomyces</taxon>
    </lineage>
</organism>
<evidence type="ECO:0000256" key="5">
    <source>
        <dbReference type="ARBA" id="ARBA00023308"/>
    </source>
</evidence>
<evidence type="ECO:0000313" key="10">
    <source>
        <dbReference type="Proteomes" id="UP000538292"/>
    </source>
</evidence>
<feature type="active site" evidence="6">
    <location>
        <position position="124"/>
    </location>
</feature>
<evidence type="ECO:0000256" key="7">
    <source>
        <dbReference type="NCBIfam" id="TIGR02624"/>
    </source>
</evidence>
<evidence type="ECO:0000256" key="2">
    <source>
        <dbReference type="ARBA" id="ARBA00022723"/>
    </source>
</evidence>
<comment type="caution">
    <text evidence="9">The sequence shown here is derived from an EMBL/GenBank/DDBJ whole genome shotgun (WGS) entry which is preliminary data.</text>
</comment>
<dbReference type="AlphaFoldDB" id="A0A7W1XU73"/>
<dbReference type="GO" id="GO:0008994">
    <property type="term" value="F:rhamnulose-1-phosphate aldolase activity"/>
    <property type="evidence" value="ECO:0007669"/>
    <property type="project" value="UniProtKB-UniRule"/>
</dbReference>
<accession>A0A7W1XU73</accession>
<name>A0A7W1XU73_9BACL</name>
<feature type="domain" description="Class II aldolase/adducin N-terminal" evidence="8">
    <location>
        <begin position="19"/>
        <end position="245"/>
    </location>
</feature>
<feature type="binding site" evidence="6">
    <location>
        <position position="147"/>
    </location>
    <ligand>
        <name>Zn(2+)</name>
        <dbReference type="ChEBI" id="CHEBI:29105"/>
    </ligand>
</feature>
<evidence type="ECO:0000259" key="8">
    <source>
        <dbReference type="SMART" id="SM01007"/>
    </source>
</evidence>
<keyword evidence="4 6" id="KW-0456">Lyase</keyword>
<comment type="cofactor">
    <cofactor evidence="6">
        <name>Zn(2+)</name>
        <dbReference type="ChEBI" id="CHEBI:29105"/>
    </cofactor>
    <text evidence="6">Binds 1 zinc ion per subunit.</text>
</comment>
<dbReference type="HAMAP" id="MF_00770">
    <property type="entry name" value="RhaD"/>
    <property type="match status" value="1"/>
</dbReference>
<dbReference type="InterPro" id="IPR050197">
    <property type="entry name" value="Aldolase_class_II_sugar_metab"/>
</dbReference>
<evidence type="ECO:0000313" key="9">
    <source>
        <dbReference type="EMBL" id="MBA4603354.1"/>
    </source>
</evidence>
<dbReference type="SMART" id="SM01007">
    <property type="entry name" value="Aldolase_II"/>
    <property type="match status" value="1"/>
</dbReference>
<sequence length="282" mass="32110">MTSLNMKEIHPFLEAPYTKKMMQITYDMWKLGWDERNGGNISCLLTEEEVSPYLNTDRVSRNIPLDFPVKELANKYFLVTGSGKYFKNIKENPEECLGLIRVSENGKSIDLLWGLSGNGKPTSELPSHFMSHIVRLEQNPSHRIIMHTHATHVIAMTFNHELDEHSFTKTLWKMSTECIIVFPEGIGILPWMIPGTDSIGKETARKMKDHRLVIWPHHGIFGAGDSFDEAFGLIETVEKAAQIYMLVSAHQGGVKQIITDRELWDLAKAFGVKPAAWFKPEE</sequence>
<proteinExistence type="inferred from homology"/>
<dbReference type="EC" id="4.1.2.19" evidence="6 7"/>
<dbReference type="Gene3D" id="3.40.225.10">
    <property type="entry name" value="Class II aldolase/adducin N-terminal domain"/>
    <property type="match status" value="1"/>
</dbReference>
<keyword evidence="2 6" id="KW-0479">Metal-binding</keyword>
<dbReference type="GO" id="GO:0046872">
    <property type="term" value="F:metal ion binding"/>
    <property type="evidence" value="ECO:0007669"/>
    <property type="project" value="UniProtKB-KW"/>
</dbReference>
<comment type="similarity">
    <text evidence="6">Belongs to the aldolase class II family. RhaD subfamily.</text>
</comment>
<dbReference type="InterPro" id="IPR036409">
    <property type="entry name" value="Aldolase_II/adducin_N_sf"/>
</dbReference>
<comment type="pathway">
    <text evidence="6">Carbohydrate degradation; L-rhamnose degradation; glycerone phosphate from L-rhamnose: step 3/3.</text>
</comment>
<evidence type="ECO:0000256" key="1">
    <source>
        <dbReference type="ARBA" id="ARBA00022490"/>
    </source>
</evidence>
<dbReference type="EMBL" id="JACEOL010000048">
    <property type="protein sequence ID" value="MBA4603354.1"/>
    <property type="molecule type" value="Genomic_DNA"/>
</dbReference>
<feature type="binding site" evidence="6">
    <location>
        <position position="218"/>
    </location>
    <ligand>
        <name>Zn(2+)</name>
        <dbReference type="ChEBI" id="CHEBI:29105"/>
    </ligand>
</feature>
<dbReference type="PANTHER" id="PTHR22789:SF0">
    <property type="entry name" value="3-OXO-TETRONATE 4-PHOSPHATE DECARBOXYLASE-RELATED"/>
    <property type="match status" value="1"/>
</dbReference>
<evidence type="ECO:0000256" key="6">
    <source>
        <dbReference type="HAMAP-Rule" id="MF_00770"/>
    </source>
</evidence>
<reference evidence="9 10" key="1">
    <citation type="submission" date="2020-07" db="EMBL/GenBank/DDBJ databases">
        <title>Thermoactinomyces phylogeny.</title>
        <authorList>
            <person name="Dunlap C."/>
        </authorList>
    </citation>
    <scope>NUCLEOTIDE SEQUENCE [LARGE SCALE GENOMIC DNA]</scope>
    <source>
        <strain evidence="9 10">AMNI-1</strain>
    </source>
</reference>
<dbReference type="Pfam" id="PF00596">
    <property type="entry name" value="Aldolase_II"/>
    <property type="match status" value="1"/>
</dbReference>
<dbReference type="PANTHER" id="PTHR22789">
    <property type="entry name" value="FUCULOSE PHOSPHATE ALDOLASE"/>
    <property type="match status" value="1"/>
</dbReference>
<keyword evidence="10" id="KW-1185">Reference proteome</keyword>
<feature type="binding site" evidence="6">
    <location>
        <position position="149"/>
    </location>
    <ligand>
        <name>Zn(2+)</name>
        <dbReference type="ChEBI" id="CHEBI:29105"/>
    </ligand>
</feature>
<dbReference type="InterPro" id="IPR001303">
    <property type="entry name" value="Aldolase_II/adducin_N"/>
</dbReference>
<dbReference type="GO" id="GO:0019301">
    <property type="term" value="P:rhamnose catabolic process"/>
    <property type="evidence" value="ECO:0007669"/>
    <property type="project" value="UniProtKB-UniRule"/>
</dbReference>
<keyword evidence="1 6" id="KW-0963">Cytoplasm</keyword>
<dbReference type="SUPFAM" id="SSF53639">
    <property type="entry name" value="AraD/HMP-PK domain-like"/>
    <property type="match status" value="1"/>
</dbReference>
<protein>
    <recommendedName>
        <fullName evidence="6 7">Rhamnulose-1-phosphate aldolase</fullName>
        <ecNumber evidence="6 7">4.1.2.19</ecNumber>
    </recommendedName>
</protein>